<dbReference type="Proteomes" id="UP000503011">
    <property type="component" value="Chromosome"/>
</dbReference>
<gene>
    <name evidence="1" type="ORF">Psuf_048990</name>
</gene>
<evidence type="ECO:0000313" key="2">
    <source>
        <dbReference type="Proteomes" id="UP000503011"/>
    </source>
</evidence>
<accession>A0A6F8YNH2</accession>
<organism evidence="1 2">
    <name type="scientific">Phytohabitans suffuscus</name>
    <dbReference type="NCBI Taxonomy" id="624315"/>
    <lineage>
        <taxon>Bacteria</taxon>
        <taxon>Bacillati</taxon>
        <taxon>Actinomycetota</taxon>
        <taxon>Actinomycetes</taxon>
        <taxon>Micromonosporales</taxon>
        <taxon>Micromonosporaceae</taxon>
    </lineage>
</organism>
<protein>
    <submittedName>
        <fullName evidence="1">Uncharacterized protein</fullName>
    </submittedName>
</protein>
<dbReference type="KEGG" id="psuu:Psuf_048990"/>
<evidence type="ECO:0000313" key="1">
    <source>
        <dbReference type="EMBL" id="BCB87586.1"/>
    </source>
</evidence>
<sequence length="108" mass="11812">MLEEVAVDDRAALSTLATLAAREAQRLRDLAGRPEYERREALEDLGSRLAALAGDGPLRELAEALRPEAIGGRPFEELWAYVLEVLDATAAGAPGPGQPDRRSSFWRR</sequence>
<keyword evidence="2" id="KW-1185">Reference proteome</keyword>
<dbReference type="AlphaFoldDB" id="A0A6F8YNH2"/>
<reference evidence="1 2" key="1">
    <citation type="submission" date="2020-03" db="EMBL/GenBank/DDBJ databases">
        <title>Whole genome shotgun sequence of Phytohabitans suffuscus NBRC 105367.</title>
        <authorList>
            <person name="Komaki H."/>
            <person name="Tamura T."/>
        </authorList>
    </citation>
    <scope>NUCLEOTIDE SEQUENCE [LARGE SCALE GENOMIC DNA]</scope>
    <source>
        <strain evidence="1 2">NBRC 105367</strain>
    </source>
</reference>
<proteinExistence type="predicted"/>
<dbReference type="EMBL" id="AP022871">
    <property type="protein sequence ID" value="BCB87586.1"/>
    <property type="molecule type" value="Genomic_DNA"/>
</dbReference>
<name>A0A6F8YNH2_9ACTN</name>
<reference evidence="1 2" key="2">
    <citation type="submission" date="2020-03" db="EMBL/GenBank/DDBJ databases">
        <authorList>
            <person name="Ichikawa N."/>
            <person name="Kimura A."/>
            <person name="Kitahashi Y."/>
            <person name="Uohara A."/>
        </authorList>
    </citation>
    <scope>NUCLEOTIDE SEQUENCE [LARGE SCALE GENOMIC DNA]</scope>
    <source>
        <strain evidence="1 2">NBRC 105367</strain>
    </source>
</reference>